<comment type="caution">
    <text evidence="2">The sequence shown here is derived from an EMBL/GenBank/DDBJ whole genome shotgun (WGS) entry which is preliminary data.</text>
</comment>
<dbReference type="Proteomes" id="UP000683213">
    <property type="component" value="Unassembled WGS sequence"/>
</dbReference>
<feature type="domain" description="Nucleotidyl transferase" evidence="1">
    <location>
        <begin position="6"/>
        <end position="136"/>
    </location>
</feature>
<reference evidence="3" key="3">
    <citation type="submission" date="2021-05" db="EMBL/GenBank/DDBJ databases">
        <title>Protein family content uncovers lineage relationships and bacterial pathway maintenance mechanisms in DPANN archaea.</title>
        <authorList>
            <person name="Castelle C.J."/>
            <person name="Meheust R."/>
            <person name="Jaffe A.L."/>
            <person name="Seitz K."/>
            <person name="Gong X."/>
            <person name="Baker B.J."/>
            <person name="Banfield J.F."/>
        </authorList>
    </citation>
    <scope>NUCLEOTIDE SEQUENCE</scope>
    <source>
        <strain evidence="3">RIFCSPHIGHO2_01_FULL_GW2011_AR10_43_9</strain>
    </source>
</reference>
<sequence length="229" mass="25598">MSAMQAVVLCGGLGTRLRPLTEKVPKPMVELNGKPFLEHLVLFLKKQGFSEFLFLSSYLHEKIESHFGNGKKFGVNIAYSVEEKLLGTGGALLNAEQKLGEEFLLVNGDTFLPINFRELIQFYRSIESNVIVAYIGFEEIAASNLQVEGNKVLAYNKAGSSSMNAVDAGIQVLQKDSFSYFPKKKEFSLEEEVFPVLARNHALFAFPTEQRFYDMGSKEKLKALAKVIK</sequence>
<gene>
    <name evidence="2" type="ORF">HA237_00175</name>
    <name evidence="3" type="ORF">J4224_02640</name>
</gene>
<organism evidence="2 4">
    <name type="scientific">Candidatus Iainarchaeum sp</name>
    <dbReference type="NCBI Taxonomy" id="3101447"/>
    <lineage>
        <taxon>Archaea</taxon>
        <taxon>Candidatus Iainarchaeota</taxon>
        <taxon>Candidatus Iainarchaeia</taxon>
        <taxon>Candidatus Iainarchaeales</taxon>
        <taxon>Candidatus Iainarchaeaceae</taxon>
        <taxon>Candidatus Iainarchaeum</taxon>
    </lineage>
</organism>
<reference evidence="3" key="2">
    <citation type="submission" date="2021-03" db="EMBL/GenBank/DDBJ databases">
        <authorList>
            <person name="Jaffe A."/>
        </authorList>
    </citation>
    <scope>NUCLEOTIDE SEQUENCE</scope>
    <source>
        <strain evidence="3">RIFCSPHIGHO2_01_FULL_GW2011_AR10_43_9</strain>
    </source>
</reference>
<evidence type="ECO:0000259" key="1">
    <source>
        <dbReference type="Pfam" id="PF00483"/>
    </source>
</evidence>
<dbReference type="Pfam" id="PF00483">
    <property type="entry name" value="NTP_transferase"/>
    <property type="match status" value="1"/>
</dbReference>
<dbReference type="AlphaFoldDB" id="A0A7J4IU37"/>
<dbReference type="InterPro" id="IPR050486">
    <property type="entry name" value="Mannose-1P_guanyltransferase"/>
</dbReference>
<protein>
    <submittedName>
        <fullName evidence="2">NTP transferase domain-containing protein</fullName>
    </submittedName>
</protein>
<dbReference type="PANTHER" id="PTHR22572">
    <property type="entry name" value="SUGAR-1-PHOSPHATE GUANYL TRANSFERASE"/>
    <property type="match status" value="1"/>
</dbReference>
<reference evidence="4" key="1">
    <citation type="journal article" date="2020" name="bioRxiv">
        <title>A rank-normalized archaeal taxonomy based on genome phylogeny resolves widespread incomplete and uneven classifications.</title>
        <authorList>
            <person name="Rinke C."/>
            <person name="Chuvochina M."/>
            <person name="Mussig A.J."/>
            <person name="Chaumeil P.-A."/>
            <person name="Waite D.W."/>
            <person name="Whitman W.B."/>
            <person name="Parks D.H."/>
            <person name="Hugenholtz P."/>
        </authorList>
    </citation>
    <scope>NUCLEOTIDE SEQUENCE [LARGE SCALE GENOMIC DNA]</scope>
</reference>
<dbReference type="EMBL" id="JAGVWF010000036">
    <property type="protein sequence ID" value="MBS3059301.1"/>
    <property type="molecule type" value="Genomic_DNA"/>
</dbReference>
<dbReference type="GO" id="GO:0016740">
    <property type="term" value="F:transferase activity"/>
    <property type="evidence" value="ECO:0007669"/>
    <property type="project" value="UniProtKB-KW"/>
</dbReference>
<keyword evidence="2" id="KW-0808">Transferase</keyword>
<dbReference type="Gene3D" id="3.90.550.10">
    <property type="entry name" value="Spore Coat Polysaccharide Biosynthesis Protein SpsA, Chain A"/>
    <property type="match status" value="1"/>
</dbReference>
<accession>A0A7J4IU37</accession>
<dbReference type="Proteomes" id="UP000577419">
    <property type="component" value="Unassembled WGS sequence"/>
</dbReference>
<dbReference type="EMBL" id="DUFG01000001">
    <property type="protein sequence ID" value="HIH07765.1"/>
    <property type="molecule type" value="Genomic_DNA"/>
</dbReference>
<dbReference type="InterPro" id="IPR029044">
    <property type="entry name" value="Nucleotide-diphossugar_trans"/>
</dbReference>
<dbReference type="SUPFAM" id="SSF53448">
    <property type="entry name" value="Nucleotide-diphospho-sugar transferases"/>
    <property type="match status" value="1"/>
</dbReference>
<name>A0A7J4IU37_9ARCH</name>
<evidence type="ECO:0000313" key="2">
    <source>
        <dbReference type="EMBL" id="HIH07765.1"/>
    </source>
</evidence>
<evidence type="ECO:0000313" key="4">
    <source>
        <dbReference type="Proteomes" id="UP000577419"/>
    </source>
</evidence>
<proteinExistence type="predicted"/>
<dbReference type="InterPro" id="IPR005835">
    <property type="entry name" value="NTP_transferase_dom"/>
</dbReference>
<evidence type="ECO:0000313" key="3">
    <source>
        <dbReference type="EMBL" id="MBS3059301.1"/>
    </source>
</evidence>